<accession>A0ABW5YG72</accession>
<proteinExistence type="predicted"/>
<reference evidence="2" key="1">
    <citation type="journal article" date="2019" name="Int. J. Syst. Evol. Microbiol.">
        <title>The Global Catalogue of Microorganisms (GCM) 10K type strain sequencing project: providing services to taxonomists for standard genome sequencing and annotation.</title>
        <authorList>
            <consortium name="The Broad Institute Genomics Platform"/>
            <consortium name="The Broad Institute Genome Sequencing Center for Infectious Disease"/>
            <person name="Wu L."/>
            <person name="Ma J."/>
        </authorList>
    </citation>
    <scope>NUCLEOTIDE SEQUENCE [LARGE SCALE GENOMIC DNA]</scope>
    <source>
        <strain evidence="2">KCTC 22437</strain>
    </source>
</reference>
<evidence type="ECO:0000313" key="2">
    <source>
        <dbReference type="Proteomes" id="UP001597557"/>
    </source>
</evidence>
<dbReference type="Proteomes" id="UP001597557">
    <property type="component" value="Unassembled WGS sequence"/>
</dbReference>
<evidence type="ECO:0000313" key="1">
    <source>
        <dbReference type="EMBL" id="MFD2873827.1"/>
    </source>
</evidence>
<dbReference type="RefSeq" id="WP_377187319.1">
    <property type="nucleotide sequence ID" value="NZ_JBHUPD010000003.1"/>
</dbReference>
<dbReference type="EMBL" id="JBHUPD010000003">
    <property type="protein sequence ID" value="MFD2873827.1"/>
    <property type="molecule type" value="Genomic_DNA"/>
</dbReference>
<name>A0ABW5YG72_9SPHI</name>
<gene>
    <name evidence="1" type="ORF">ACFS5N_15180</name>
</gene>
<organism evidence="1 2">
    <name type="scientific">Mucilaginibacter ximonensis</name>
    <dbReference type="NCBI Taxonomy" id="538021"/>
    <lineage>
        <taxon>Bacteria</taxon>
        <taxon>Pseudomonadati</taxon>
        <taxon>Bacteroidota</taxon>
        <taxon>Sphingobacteriia</taxon>
        <taxon>Sphingobacteriales</taxon>
        <taxon>Sphingobacteriaceae</taxon>
        <taxon>Mucilaginibacter</taxon>
    </lineage>
</organism>
<protein>
    <submittedName>
        <fullName evidence="1">Uncharacterized protein</fullName>
    </submittedName>
</protein>
<comment type="caution">
    <text evidence="1">The sequence shown here is derived from an EMBL/GenBank/DDBJ whole genome shotgun (WGS) entry which is preliminary data.</text>
</comment>
<keyword evidence="2" id="KW-1185">Reference proteome</keyword>
<sequence length="201" mass="23344">MAKRIINQIITDKDIVYQDSIGRFAIHIMHEGLWYPQSHMFYKESADSVIFTENGTGKPTAMSRAKGNSLVFKDKGGRMRPVGLDSMVMSVAEMKYVNDEIDKMVNYKWYDHLFLDSRMISTDTVNAVFKDWKGRGWNYMYKMGIHKLYTFSKPILLRNGTFCLFYYGYSCGGLCGYGEFALYKNENGKWVRWVAISSWIS</sequence>